<evidence type="ECO:0000313" key="4">
    <source>
        <dbReference type="Proteomes" id="UP001223501"/>
    </source>
</evidence>
<evidence type="ECO:0000313" key="3">
    <source>
        <dbReference type="EMBL" id="WIH98364.1"/>
    </source>
</evidence>
<evidence type="ECO:0000259" key="2">
    <source>
        <dbReference type="Pfam" id="PF02342"/>
    </source>
</evidence>
<dbReference type="InterPro" id="IPR051324">
    <property type="entry name" value="Stress/Tellurium_Resist"/>
</dbReference>
<dbReference type="RefSeq" id="WP_284584092.1">
    <property type="nucleotide sequence ID" value="NZ_CP106831.1"/>
</dbReference>
<feature type="domain" description="TerD" evidence="2">
    <location>
        <begin position="1"/>
        <end position="192"/>
    </location>
</feature>
<proteinExistence type="predicted"/>
<keyword evidence="1" id="KW-0778">Tellurium resistance</keyword>
<protein>
    <submittedName>
        <fullName evidence="3">TerD family protein</fullName>
    </submittedName>
</protein>
<dbReference type="Gene3D" id="2.60.60.30">
    <property type="entry name" value="sav2460 like domains"/>
    <property type="match status" value="1"/>
</dbReference>
<organism evidence="3 4">
    <name type="scientific">Empedobacter falsenii</name>
    <dbReference type="NCBI Taxonomy" id="343874"/>
    <lineage>
        <taxon>Bacteria</taxon>
        <taxon>Pseudomonadati</taxon>
        <taxon>Bacteroidota</taxon>
        <taxon>Flavobacteriia</taxon>
        <taxon>Flavobacteriales</taxon>
        <taxon>Weeksellaceae</taxon>
        <taxon>Empedobacter</taxon>
    </lineage>
</organism>
<dbReference type="CDD" id="cd06974">
    <property type="entry name" value="TerD_like"/>
    <property type="match status" value="1"/>
</dbReference>
<dbReference type="PANTHER" id="PTHR32097">
    <property type="entry name" value="CAMP-BINDING PROTEIN 1-RELATED"/>
    <property type="match status" value="1"/>
</dbReference>
<name>A0ABY8VDP8_9FLAO</name>
<dbReference type="Pfam" id="PF02342">
    <property type="entry name" value="TerD"/>
    <property type="match status" value="1"/>
</dbReference>
<dbReference type="PANTHER" id="PTHR32097:SF17">
    <property type="entry name" value="CAMP-BINDING PROTEIN 1-RELATED"/>
    <property type="match status" value="1"/>
</dbReference>
<reference evidence="3 4" key="1">
    <citation type="submission" date="2022-09" db="EMBL/GenBank/DDBJ databases">
        <title>Whole genome sequencing analysis of tet(X)-positive Empedobacter falsenii YWS9-3.</title>
        <authorList>
            <person name="Chen C."/>
            <person name="Lv Y.-L."/>
        </authorList>
    </citation>
    <scope>NUCLEOTIDE SEQUENCE [LARGE SCALE GENOMIC DNA]</scope>
    <source>
        <strain evidence="3 4">YWS9-3_T</strain>
    </source>
</reference>
<dbReference type="InterPro" id="IPR003325">
    <property type="entry name" value="TerD"/>
</dbReference>
<dbReference type="Proteomes" id="UP001223501">
    <property type="component" value="Chromosome"/>
</dbReference>
<sequence length="203" mass="22462">MAINLQKGQRINLKKDNGQTISTACVGINWGAIEKKSFFGGIKKEAVDLDASCVLYDSNRNALEVVYFGNLKSKNGSVYHSGDDLTGDMDGDDGLDNEVIVVDFNKLPSGVEYVALVLNSFQGHDFGTIPFASIRIYEGTPTNVREVFARYDIANDKNFHGSVSMVMGVFYKRNGEWKFNAIGDATADRKLEQTITTVQHKYL</sequence>
<evidence type="ECO:0000256" key="1">
    <source>
        <dbReference type="ARBA" id="ARBA00022686"/>
    </source>
</evidence>
<accession>A0ABY8VDP8</accession>
<keyword evidence="4" id="KW-1185">Reference proteome</keyword>
<dbReference type="EMBL" id="CP106831">
    <property type="protein sequence ID" value="WIH98364.1"/>
    <property type="molecule type" value="Genomic_DNA"/>
</dbReference>
<gene>
    <name evidence="3" type="ORF">OBA43_05400</name>
</gene>